<keyword evidence="8" id="KW-1185">Reference proteome</keyword>
<dbReference type="InterPro" id="IPR014780">
    <property type="entry name" value="tRNA_psdUridine_synth_TruB"/>
</dbReference>
<comment type="similarity">
    <text evidence="2">Belongs to the pseudouridine synthase TruB family. Type 1 subfamily.</text>
</comment>
<accession>A0ABW9QWQ6</accession>
<sequence length="53" mass="5786">MTSHDVVGRCRRAFGQKRVGHAGTLDPDATGVLLVGLGRATRLLRWMTGLPKR</sequence>
<comment type="caution">
    <text evidence="7">The sequence shown here is derived from an EMBL/GenBank/DDBJ whole genome shotgun (WGS) entry which is preliminary data.</text>
</comment>
<organism evidence="7 8">
    <name type="scientific">Acidiferrimicrobium australe</name>
    <dbReference type="NCBI Taxonomy" id="2664430"/>
    <lineage>
        <taxon>Bacteria</taxon>
        <taxon>Bacillati</taxon>
        <taxon>Actinomycetota</taxon>
        <taxon>Acidimicrobiia</taxon>
        <taxon>Acidimicrobiales</taxon>
        <taxon>Acidimicrobiaceae</taxon>
        <taxon>Acidiferrimicrobium</taxon>
    </lineage>
</organism>
<reference evidence="7 8" key="1">
    <citation type="submission" date="2019-11" db="EMBL/GenBank/DDBJ databases">
        <title>Acidiferrimicrobium australis gen. nov., sp. nov., an acidophilic and obligately heterotrophic, member of the Actinobacteria that catalyses dissimilatory oxido- reduction of iron isolated from metal-rich acidic water in Chile.</title>
        <authorList>
            <person name="Gonzalez D."/>
            <person name="Huber K."/>
            <person name="Hedrich S."/>
            <person name="Rojas-Villalobos C."/>
            <person name="Quatrini R."/>
            <person name="Dinamarca M.A."/>
            <person name="Schwarz A."/>
            <person name="Canales C."/>
            <person name="Nancucheo I."/>
        </authorList>
    </citation>
    <scope>NUCLEOTIDE SEQUENCE [LARGE SCALE GENOMIC DNA]</scope>
    <source>
        <strain evidence="7 8">USS-CCA1</strain>
    </source>
</reference>
<feature type="non-terminal residue" evidence="7">
    <location>
        <position position="53"/>
    </location>
</feature>
<dbReference type="InterPro" id="IPR020103">
    <property type="entry name" value="PsdUridine_synth_cat_dom_sf"/>
</dbReference>
<proteinExistence type="inferred from homology"/>
<name>A0ABW9QWQ6_9ACTN</name>
<dbReference type="Proteomes" id="UP000437736">
    <property type="component" value="Unassembled WGS sequence"/>
</dbReference>
<dbReference type="EC" id="5.4.99.25" evidence="3"/>
<gene>
    <name evidence="7" type="primary">truB</name>
    <name evidence="7" type="ORF">GHK86_16460</name>
</gene>
<evidence type="ECO:0000313" key="8">
    <source>
        <dbReference type="Proteomes" id="UP000437736"/>
    </source>
</evidence>
<dbReference type="InterPro" id="IPR002501">
    <property type="entry name" value="PsdUridine_synth_N"/>
</dbReference>
<evidence type="ECO:0000256" key="2">
    <source>
        <dbReference type="ARBA" id="ARBA00005642"/>
    </source>
</evidence>
<dbReference type="SUPFAM" id="SSF55120">
    <property type="entry name" value="Pseudouridine synthase"/>
    <property type="match status" value="1"/>
</dbReference>
<protein>
    <recommendedName>
        <fullName evidence="3">tRNA pseudouridine(55) synthase</fullName>
        <ecNumber evidence="3">5.4.99.25</ecNumber>
    </recommendedName>
</protein>
<evidence type="ECO:0000256" key="5">
    <source>
        <dbReference type="ARBA" id="ARBA00023235"/>
    </source>
</evidence>
<dbReference type="Pfam" id="PF01509">
    <property type="entry name" value="TruB_N"/>
    <property type="match status" value="1"/>
</dbReference>
<evidence type="ECO:0000256" key="3">
    <source>
        <dbReference type="ARBA" id="ARBA00012787"/>
    </source>
</evidence>
<keyword evidence="4" id="KW-0819">tRNA processing</keyword>
<evidence type="ECO:0000256" key="1">
    <source>
        <dbReference type="ARBA" id="ARBA00000385"/>
    </source>
</evidence>
<evidence type="ECO:0000313" key="7">
    <source>
        <dbReference type="EMBL" id="MST34307.1"/>
    </source>
</evidence>
<evidence type="ECO:0000256" key="4">
    <source>
        <dbReference type="ARBA" id="ARBA00022694"/>
    </source>
</evidence>
<dbReference type="PANTHER" id="PTHR13767:SF2">
    <property type="entry name" value="PSEUDOURIDYLATE SYNTHASE TRUB1"/>
    <property type="match status" value="1"/>
</dbReference>
<feature type="domain" description="Pseudouridine synthase II N-terminal" evidence="6">
    <location>
        <begin position="11"/>
        <end position="52"/>
    </location>
</feature>
<keyword evidence="5" id="KW-0413">Isomerase</keyword>
<comment type="catalytic activity">
    <reaction evidence="1">
        <text>uridine(55) in tRNA = pseudouridine(55) in tRNA</text>
        <dbReference type="Rhea" id="RHEA:42532"/>
        <dbReference type="Rhea" id="RHEA-COMP:10101"/>
        <dbReference type="Rhea" id="RHEA-COMP:10102"/>
        <dbReference type="ChEBI" id="CHEBI:65314"/>
        <dbReference type="ChEBI" id="CHEBI:65315"/>
        <dbReference type="EC" id="5.4.99.25"/>
    </reaction>
</comment>
<dbReference type="Gene3D" id="3.30.2350.10">
    <property type="entry name" value="Pseudouridine synthase"/>
    <property type="match status" value="1"/>
</dbReference>
<dbReference type="PANTHER" id="PTHR13767">
    <property type="entry name" value="TRNA-PSEUDOURIDINE SYNTHASE"/>
    <property type="match status" value="1"/>
</dbReference>
<dbReference type="EMBL" id="WJHE01000938">
    <property type="protein sequence ID" value="MST34307.1"/>
    <property type="molecule type" value="Genomic_DNA"/>
</dbReference>
<evidence type="ECO:0000259" key="6">
    <source>
        <dbReference type="Pfam" id="PF01509"/>
    </source>
</evidence>